<feature type="region of interest" description="Disordered" evidence="1">
    <location>
        <begin position="111"/>
        <end position="172"/>
    </location>
</feature>
<dbReference type="AlphaFoldDB" id="A0AAX7VLN7"/>
<reference evidence="2" key="4">
    <citation type="submission" date="2025-09" db="UniProtKB">
        <authorList>
            <consortium name="Ensembl"/>
        </authorList>
    </citation>
    <scope>IDENTIFICATION</scope>
</reference>
<keyword evidence="3" id="KW-1185">Reference proteome</keyword>
<feature type="region of interest" description="Disordered" evidence="1">
    <location>
        <begin position="259"/>
        <end position="325"/>
    </location>
</feature>
<dbReference type="Ensembl" id="ENSACLT00000065401.1">
    <property type="protein sequence ID" value="ENSACLP00000082659.1"/>
    <property type="gene ID" value="ENSACLG00000006140.2"/>
</dbReference>
<dbReference type="GO" id="GO:0005739">
    <property type="term" value="C:mitochondrion"/>
    <property type="evidence" value="ECO:0007669"/>
    <property type="project" value="InterPro"/>
</dbReference>
<feature type="compositionally biased region" description="Low complexity" evidence="1">
    <location>
        <begin position="269"/>
        <end position="282"/>
    </location>
</feature>
<evidence type="ECO:0008006" key="4">
    <source>
        <dbReference type="Google" id="ProtNLM"/>
    </source>
</evidence>
<evidence type="ECO:0000313" key="3">
    <source>
        <dbReference type="Proteomes" id="UP000265100"/>
    </source>
</evidence>
<dbReference type="PANTHER" id="PTHR17117">
    <property type="entry name" value="NADH-UBIQUINONE OXIDOREDUCTASE"/>
    <property type="match status" value="1"/>
</dbReference>
<feature type="region of interest" description="Disordered" evidence="1">
    <location>
        <begin position="35"/>
        <end position="55"/>
    </location>
</feature>
<dbReference type="Pfam" id="PF15880">
    <property type="entry name" value="NDUFV3"/>
    <property type="match status" value="1"/>
</dbReference>
<dbReference type="Proteomes" id="UP000265100">
    <property type="component" value="Chromosome 16"/>
</dbReference>
<evidence type="ECO:0000313" key="2">
    <source>
        <dbReference type="Ensembl" id="ENSACLP00000082659.1"/>
    </source>
</evidence>
<dbReference type="GeneTree" id="ENSGT00390000012196"/>
<dbReference type="InterPro" id="IPR026193">
    <property type="entry name" value="NDUFV3"/>
</dbReference>
<feature type="compositionally biased region" description="Acidic residues" evidence="1">
    <location>
        <begin position="121"/>
        <end position="151"/>
    </location>
</feature>
<accession>A0AAX7VLN7</accession>
<name>A0AAX7VLN7_ASTCA</name>
<reference evidence="2 3" key="1">
    <citation type="submission" date="2018-05" db="EMBL/GenBank/DDBJ databases">
        <authorList>
            <person name="Datahose"/>
        </authorList>
    </citation>
    <scope>NUCLEOTIDE SEQUENCE</scope>
</reference>
<feature type="compositionally biased region" description="Low complexity" evidence="1">
    <location>
        <begin position="111"/>
        <end position="120"/>
    </location>
</feature>
<evidence type="ECO:0000256" key="1">
    <source>
        <dbReference type="SAM" id="MobiDB-lite"/>
    </source>
</evidence>
<protein>
    <recommendedName>
        <fullName evidence="4">NADH dehydrogenase [ubiquinone] flavoprotein 3, mitochondrial</fullName>
    </recommendedName>
</protein>
<dbReference type="GO" id="GO:0042775">
    <property type="term" value="P:mitochondrial ATP synthesis coupled electron transport"/>
    <property type="evidence" value="ECO:0007669"/>
    <property type="project" value="TreeGrafter"/>
</dbReference>
<gene>
    <name evidence="2" type="primary">NDUFV3</name>
</gene>
<organism evidence="2 3">
    <name type="scientific">Astatotilapia calliptera</name>
    <name type="common">Eastern happy</name>
    <name type="synonym">Chromis callipterus</name>
    <dbReference type="NCBI Taxonomy" id="8154"/>
    <lineage>
        <taxon>Eukaryota</taxon>
        <taxon>Metazoa</taxon>
        <taxon>Chordata</taxon>
        <taxon>Craniata</taxon>
        <taxon>Vertebrata</taxon>
        <taxon>Euteleostomi</taxon>
        <taxon>Actinopterygii</taxon>
        <taxon>Neopterygii</taxon>
        <taxon>Teleostei</taxon>
        <taxon>Neoteleostei</taxon>
        <taxon>Acanthomorphata</taxon>
        <taxon>Ovalentaria</taxon>
        <taxon>Cichlomorphae</taxon>
        <taxon>Cichliformes</taxon>
        <taxon>Cichlidae</taxon>
        <taxon>African cichlids</taxon>
        <taxon>Pseudocrenilabrinae</taxon>
        <taxon>Haplochromini</taxon>
        <taxon>Astatotilapia</taxon>
    </lineage>
</organism>
<reference evidence="3" key="2">
    <citation type="submission" date="2023-03" db="EMBL/GenBank/DDBJ databases">
        <authorList>
            <consortium name="Wellcome Sanger Institute Data Sharing"/>
        </authorList>
    </citation>
    <scope>NUCLEOTIDE SEQUENCE [LARGE SCALE GENOMIC DNA]</scope>
</reference>
<sequence>MATFLFRIGRLGPLKRLQLENLGILRTSPAASFCTKTEKPAKPGKKTKSAATEAPDERANLLAYKTAVAFPVRLSGPGCFPAQSVDGTGPAVVSTAESIVAAQAITPVTAASEQVAAEPAADSDSDSTDSDSDSTDSDSDSTDSDSDSDSEDEKKKEIKGFAPEAEPQRITVTGVKAGTIEAQNEYGAPITPGVETPAPLGAAQATVTVPSVGFEKLVKSGPEIITREVTGSDVSAKTAAGVTKDAAFPVDAQIEAIGEALKDPRSSSAEAAPVAGGEAAEAGAEDARPAEAVDAAAEAGAEDARPAEAVDAAAEAGAEDARPAEVAAAAEASVCAGSTEEQMDLAPIVTETAGEELQTEATAEHSKVLPVVCCSSSHSGPMNSLKMYKEAAAVPSEPEELFDNSTYKNYQHHSYNPYTFADLDMQMAKFRLPQPSSGKPSPRH</sequence>
<dbReference type="GO" id="GO:0045271">
    <property type="term" value="C:respiratory chain complex I"/>
    <property type="evidence" value="ECO:0007669"/>
    <property type="project" value="InterPro"/>
</dbReference>
<reference evidence="2" key="3">
    <citation type="submission" date="2025-08" db="UniProtKB">
        <authorList>
            <consortium name="Ensembl"/>
        </authorList>
    </citation>
    <scope>IDENTIFICATION</scope>
</reference>
<proteinExistence type="predicted"/>
<dbReference type="PANTHER" id="PTHR17117:SF3">
    <property type="entry name" value="NADH DEHYDROGENASE [UBIQUINONE] FLAVOPROTEIN 3, MITOCHONDRIAL"/>
    <property type="match status" value="1"/>
</dbReference>